<gene>
    <name evidence="3" type="ORF">VXC91_34455</name>
</gene>
<dbReference type="InterPro" id="IPR041522">
    <property type="entry name" value="CdaR_GGDEF"/>
</dbReference>
<name>A0ABU7FS25_9ACTN</name>
<evidence type="ECO:0000313" key="3">
    <source>
        <dbReference type="EMBL" id="MED7826905.1"/>
    </source>
</evidence>
<dbReference type="Pfam" id="PF13556">
    <property type="entry name" value="HTH_30"/>
    <property type="match status" value="1"/>
</dbReference>
<dbReference type="RefSeq" id="WP_329511295.1">
    <property type="nucleotide sequence ID" value="NZ_BAAAYZ010000080.1"/>
</dbReference>
<comment type="caution">
    <text evidence="3">The sequence shown here is derived from an EMBL/GenBank/DDBJ whole genome shotgun (WGS) entry which is preliminary data.</text>
</comment>
<comment type="similarity">
    <text evidence="1">Belongs to the CdaR family.</text>
</comment>
<dbReference type="Pfam" id="PF17853">
    <property type="entry name" value="GGDEF_2"/>
    <property type="match status" value="1"/>
</dbReference>
<evidence type="ECO:0000256" key="1">
    <source>
        <dbReference type="ARBA" id="ARBA00006754"/>
    </source>
</evidence>
<accession>A0ABU7FS25</accession>
<dbReference type="Gene3D" id="3.30.450.40">
    <property type="match status" value="1"/>
</dbReference>
<dbReference type="SMART" id="SM00065">
    <property type="entry name" value="GAF"/>
    <property type="match status" value="1"/>
</dbReference>
<keyword evidence="4" id="KW-1185">Reference proteome</keyword>
<dbReference type="SUPFAM" id="SSF55781">
    <property type="entry name" value="GAF domain-like"/>
    <property type="match status" value="1"/>
</dbReference>
<dbReference type="EMBL" id="JAYWVC010000188">
    <property type="protein sequence ID" value="MED7826905.1"/>
    <property type="molecule type" value="Genomic_DNA"/>
</dbReference>
<dbReference type="InterPro" id="IPR042070">
    <property type="entry name" value="PucR_C-HTH_sf"/>
</dbReference>
<reference evidence="3" key="1">
    <citation type="submission" date="2024-01" db="EMBL/GenBank/DDBJ databases">
        <title>First draft genome sequence data of TA4-1, the type strain of Gram-positive actinobacterium Streptomyces chiangmaiensis.</title>
        <authorList>
            <person name="Yasawong M."/>
            <person name="Nantapong N."/>
        </authorList>
    </citation>
    <scope>NUCLEOTIDE SEQUENCE</scope>
    <source>
        <strain evidence="3">TA4-1</strain>
    </source>
</reference>
<dbReference type="InterPro" id="IPR025736">
    <property type="entry name" value="PucR_C-HTH_dom"/>
</dbReference>
<dbReference type="InterPro" id="IPR051448">
    <property type="entry name" value="CdaR-like_regulators"/>
</dbReference>
<dbReference type="InterPro" id="IPR003018">
    <property type="entry name" value="GAF"/>
</dbReference>
<protein>
    <submittedName>
        <fullName evidence="3">GAF domain-containing protein</fullName>
    </submittedName>
</protein>
<dbReference type="PANTHER" id="PTHR33744:SF1">
    <property type="entry name" value="DNA-BINDING TRANSCRIPTIONAL ACTIVATOR ADER"/>
    <property type="match status" value="1"/>
</dbReference>
<proteinExistence type="inferred from homology"/>
<sequence>MTNDLSPTNTGAQTAHRLLRLLREGAAPEAYQALLDGCSADELPCLGPLVEDALHVRAQLEERRRREDELAALYETAGDLSSLRDLEAVLQAIVRRARGLLGTDTAYLMLNDARRGDTYVRVTDGIRTDAFKHCRLAMGAGLGGLVAKTAVPYNTPDYLNDPRFAHTVDDVVRGEGLIAIQGVPLKLGKKVIGVLFAANRSARPFPEHEVALLVSLANHAAIAIENATLFQEVQRAVDDLTEANAVIQAHSASVEQAASLHERLTSIVLHGGGMADVAQNLAAVLGGSILVLAPDGRVMAGVGTDPVVEQAQAGGVLPEGSPAARAVHEACVLSAESRRTRRIPGTGAAASACATPITAGTEVLGSLALVRARLDAADVRSLERAALVTALMLLSERSVAEAEHRLRGEILEDLLGAPHRDLEGLRRRAALMGLDLGRPHTVLAARCRGGGHRRAIADAATAFAAHAKGLAGEYRGDVIVLLPGDDAPARTACSLADHLSRTVGGPVTVGSTSAAPGVDALVAAHRDAAQCLGVLLALDRDGEGASLDELGIYGLLFSQAGRDELQRFVRCVIGPVLDYDERRSGELVRTLLAYFDCDASLTRTAAGLFVHVNTLYQRIDRVTALLGPQWRHGDHALQVHLALKVHSVLSAH</sequence>
<dbReference type="Gene3D" id="1.10.10.2840">
    <property type="entry name" value="PucR C-terminal helix-turn-helix domain"/>
    <property type="match status" value="1"/>
</dbReference>
<evidence type="ECO:0000259" key="2">
    <source>
        <dbReference type="SMART" id="SM00065"/>
    </source>
</evidence>
<dbReference type="Proteomes" id="UP001333996">
    <property type="component" value="Unassembled WGS sequence"/>
</dbReference>
<organism evidence="3 4">
    <name type="scientific">Streptomyces chiangmaiensis</name>
    <dbReference type="NCBI Taxonomy" id="766497"/>
    <lineage>
        <taxon>Bacteria</taxon>
        <taxon>Bacillati</taxon>
        <taxon>Actinomycetota</taxon>
        <taxon>Actinomycetes</taxon>
        <taxon>Kitasatosporales</taxon>
        <taxon>Streptomycetaceae</taxon>
        <taxon>Streptomyces</taxon>
    </lineage>
</organism>
<dbReference type="PANTHER" id="PTHR33744">
    <property type="entry name" value="CARBOHYDRATE DIACID REGULATOR"/>
    <property type="match status" value="1"/>
</dbReference>
<dbReference type="Pfam" id="PF01590">
    <property type="entry name" value="GAF"/>
    <property type="match status" value="1"/>
</dbReference>
<evidence type="ECO:0000313" key="4">
    <source>
        <dbReference type="Proteomes" id="UP001333996"/>
    </source>
</evidence>
<dbReference type="InterPro" id="IPR029016">
    <property type="entry name" value="GAF-like_dom_sf"/>
</dbReference>
<feature type="domain" description="GAF" evidence="2">
    <location>
        <begin position="85"/>
        <end position="234"/>
    </location>
</feature>